<feature type="compositionally biased region" description="Acidic residues" evidence="1">
    <location>
        <begin position="682"/>
        <end position="704"/>
    </location>
</feature>
<dbReference type="OrthoDB" id="4743193at2759"/>
<sequence>MQDFLSSSVLVDLFDTLLQNKLFSGPLLSWAHKVSREHHAHTVKQLVLPENGWHFSALHASAEKLENFRIEDMAKGLEKLAPELWLLLDALLCNKHSASETLPGYQTNGISAEDTINNADEVPVHISCGIMMQSTSQKCNAIQSVIGLFMHACNTPSKVIQSLAHMGISISVDAIQDAVKSLDRESCRKRRALGQTRLASYAYDNFDINFTTSAPTVEKSGDTLTHLTSGDIIRLEHGVTLEDLRCSDLLWQRSHLNIHADPKNLPRQYIRGNMDAIINLLQQGGVGMPSEQCSEDKMDVDSDSGNEWTGDIEDIAEFVVLMHGDLGTAERVRSILERRAPEKTRWNRYQFVVFIMGLFHLKMACADALWRLLLEKQKARLDANSLMKLAAVYRSKETGKLGSSPGFRRIHEVIREVGTAMRLDCWRVQAGKENIEWTTLEEFAKSKPQYSQIEEMSYRIMAGDYVAPGDLYSTKSRPLSERDKQKENMMLTHKYFLLYEQTSFAMNEGDIGRVETLFPRWMRVFRATGKHKYAAAMERFLTDVHFVYPEGLRRAIRYNILVNPTGKEGQFRGVDWVVELDNLYTKFIYGGGGSNYTKDRVITESTLIDVYRGCIENMEENLHLTDLTSRHGPPDLAATYAALVRYMKAEATNEYRPGRGSAYEIPNVFDSGYDFYTGESNAPEEGDTADVSEPAPEDLGVEDM</sequence>
<dbReference type="eggNOG" id="ENOG502RAQF">
    <property type="taxonomic scope" value="Eukaryota"/>
</dbReference>
<organism evidence="3 4">
    <name type="scientific">Gloeophyllum trabeum (strain ATCC 11539 / FP-39264 / Madison 617)</name>
    <name type="common">Brown rot fungus</name>
    <dbReference type="NCBI Taxonomy" id="670483"/>
    <lineage>
        <taxon>Eukaryota</taxon>
        <taxon>Fungi</taxon>
        <taxon>Dikarya</taxon>
        <taxon>Basidiomycota</taxon>
        <taxon>Agaricomycotina</taxon>
        <taxon>Agaricomycetes</taxon>
        <taxon>Gloeophyllales</taxon>
        <taxon>Gloeophyllaceae</taxon>
        <taxon>Gloeophyllum</taxon>
    </lineage>
</organism>
<evidence type="ECO:0000259" key="2">
    <source>
        <dbReference type="Pfam" id="PF20231"/>
    </source>
</evidence>
<protein>
    <recommendedName>
        <fullName evidence="2">DUF6589 domain-containing protein</fullName>
    </recommendedName>
</protein>
<dbReference type="STRING" id="670483.S7PRQ5"/>
<dbReference type="GeneID" id="19306787"/>
<accession>S7PRQ5</accession>
<dbReference type="RefSeq" id="XP_007871479.1">
    <property type="nucleotide sequence ID" value="XM_007873288.1"/>
</dbReference>
<feature type="region of interest" description="Disordered" evidence="1">
    <location>
        <begin position="678"/>
        <end position="704"/>
    </location>
</feature>
<dbReference type="Pfam" id="PF20231">
    <property type="entry name" value="DUF6589"/>
    <property type="match status" value="1"/>
</dbReference>
<dbReference type="AlphaFoldDB" id="S7PRQ5"/>
<reference evidence="3 4" key="1">
    <citation type="journal article" date="2012" name="Science">
        <title>The Paleozoic origin of enzymatic lignin decomposition reconstructed from 31 fungal genomes.</title>
        <authorList>
            <person name="Floudas D."/>
            <person name="Binder M."/>
            <person name="Riley R."/>
            <person name="Barry K."/>
            <person name="Blanchette R.A."/>
            <person name="Henrissat B."/>
            <person name="Martinez A.T."/>
            <person name="Otillar R."/>
            <person name="Spatafora J.W."/>
            <person name="Yadav J.S."/>
            <person name="Aerts A."/>
            <person name="Benoit I."/>
            <person name="Boyd A."/>
            <person name="Carlson A."/>
            <person name="Copeland A."/>
            <person name="Coutinho P.M."/>
            <person name="de Vries R.P."/>
            <person name="Ferreira P."/>
            <person name="Findley K."/>
            <person name="Foster B."/>
            <person name="Gaskell J."/>
            <person name="Glotzer D."/>
            <person name="Gorecki P."/>
            <person name="Heitman J."/>
            <person name="Hesse C."/>
            <person name="Hori C."/>
            <person name="Igarashi K."/>
            <person name="Jurgens J.A."/>
            <person name="Kallen N."/>
            <person name="Kersten P."/>
            <person name="Kohler A."/>
            <person name="Kuees U."/>
            <person name="Kumar T.K.A."/>
            <person name="Kuo A."/>
            <person name="LaButti K."/>
            <person name="Larrondo L.F."/>
            <person name="Lindquist E."/>
            <person name="Ling A."/>
            <person name="Lombard V."/>
            <person name="Lucas S."/>
            <person name="Lundell T."/>
            <person name="Martin R."/>
            <person name="McLaughlin D.J."/>
            <person name="Morgenstern I."/>
            <person name="Morin E."/>
            <person name="Murat C."/>
            <person name="Nagy L.G."/>
            <person name="Nolan M."/>
            <person name="Ohm R.A."/>
            <person name="Patyshakuliyeva A."/>
            <person name="Rokas A."/>
            <person name="Ruiz-Duenas F.J."/>
            <person name="Sabat G."/>
            <person name="Salamov A."/>
            <person name="Samejima M."/>
            <person name="Schmutz J."/>
            <person name="Slot J.C."/>
            <person name="St John F."/>
            <person name="Stenlid J."/>
            <person name="Sun H."/>
            <person name="Sun S."/>
            <person name="Syed K."/>
            <person name="Tsang A."/>
            <person name="Wiebenga A."/>
            <person name="Young D."/>
            <person name="Pisabarro A."/>
            <person name="Eastwood D.C."/>
            <person name="Martin F."/>
            <person name="Cullen D."/>
            <person name="Grigoriev I.V."/>
            <person name="Hibbett D.S."/>
        </authorList>
    </citation>
    <scope>NUCLEOTIDE SEQUENCE [LARGE SCALE GENOMIC DNA]</scope>
    <source>
        <strain evidence="3 4">ATCC 11539</strain>
    </source>
</reference>
<evidence type="ECO:0000256" key="1">
    <source>
        <dbReference type="SAM" id="MobiDB-lite"/>
    </source>
</evidence>
<dbReference type="KEGG" id="gtr:GLOTRDRAFT_51073"/>
<dbReference type="EMBL" id="KB469376">
    <property type="protein sequence ID" value="EPQ50063.1"/>
    <property type="molecule type" value="Genomic_DNA"/>
</dbReference>
<evidence type="ECO:0000313" key="3">
    <source>
        <dbReference type="EMBL" id="EPQ50063.1"/>
    </source>
</evidence>
<dbReference type="OMA" id="IIRIDIV"/>
<dbReference type="InterPro" id="IPR046496">
    <property type="entry name" value="DUF6589"/>
</dbReference>
<proteinExistence type="predicted"/>
<evidence type="ECO:0000313" key="4">
    <source>
        <dbReference type="Proteomes" id="UP000030669"/>
    </source>
</evidence>
<keyword evidence="4" id="KW-1185">Reference proteome</keyword>
<name>S7PRQ5_GLOTA</name>
<dbReference type="HOGENOM" id="CLU_009487_0_0_1"/>
<dbReference type="Proteomes" id="UP000030669">
    <property type="component" value="Unassembled WGS sequence"/>
</dbReference>
<feature type="domain" description="DUF6589" evidence="2">
    <location>
        <begin position="270"/>
        <end position="631"/>
    </location>
</feature>
<gene>
    <name evidence="3" type="ORF">GLOTRDRAFT_51073</name>
</gene>